<keyword evidence="2" id="KW-0812">Transmembrane</keyword>
<evidence type="ECO:0000256" key="4">
    <source>
        <dbReference type="ARBA" id="ARBA00023136"/>
    </source>
</evidence>
<dbReference type="GO" id="GO:1990573">
    <property type="term" value="P:potassium ion import across plasma membrane"/>
    <property type="evidence" value="ECO:0007669"/>
    <property type="project" value="TreeGrafter"/>
</dbReference>
<dbReference type="GO" id="GO:0055078">
    <property type="term" value="P:sodium ion homeostasis"/>
    <property type="evidence" value="ECO:0007669"/>
    <property type="project" value="TreeGrafter"/>
</dbReference>
<evidence type="ECO:0000259" key="6">
    <source>
        <dbReference type="Pfam" id="PF03522"/>
    </source>
</evidence>
<reference evidence="8" key="1">
    <citation type="submission" date="2022-11" db="UniProtKB">
        <authorList>
            <consortium name="WormBaseParasite"/>
        </authorList>
    </citation>
    <scope>IDENTIFICATION</scope>
</reference>
<dbReference type="PANTHER" id="PTHR11827:SF103">
    <property type="entry name" value="SODIUM CHLORIDE COTRANSPORTER 69, ISOFORM E"/>
    <property type="match status" value="1"/>
</dbReference>
<dbReference type="GO" id="GO:0016020">
    <property type="term" value="C:membrane"/>
    <property type="evidence" value="ECO:0007669"/>
    <property type="project" value="UniProtKB-SubCell"/>
</dbReference>
<dbReference type="AlphaFoldDB" id="A0A915J9Q4"/>
<comment type="subcellular location">
    <subcellularLocation>
        <location evidence="1">Membrane</location>
        <topology evidence="1">Multi-pass membrane protein</topology>
    </subcellularLocation>
</comment>
<evidence type="ECO:0000256" key="3">
    <source>
        <dbReference type="ARBA" id="ARBA00022989"/>
    </source>
</evidence>
<keyword evidence="7" id="KW-1185">Reference proteome</keyword>
<keyword evidence="4" id="KW-0472">Membrane</keyword>
<dbReference type="Pfam" id="PF03522">
    <property type="entry name" value="SLC12"/>
    <property type="match status" value="1"/>
</dbReference>
<organism evidence="7 8">
    <name type="scientific">Romanomermis culicivorax</name>
    <name type="common">Nematode worm</name>
    <dbReference type="NCBI Taxonomy" id="13658"/>
    <lineage>
        <taxon>Eukaryota</taxon>
        <taxon>Metazoa</taxon>
        <taxon>Ecdysozoa</taxon>
        <taxon>Nematoda</taxon>
        <taxon>Enoplea</taxon>
        <taxon>Dorylaimia</taxon>
        <taxon>Mermithida</taxon>
        <taxon>Mermithoidea</taxon>
        <taxon>Mermithidae</taxon>
        <taxon>Romanomermis</taxon>
    </lineage>
</organism>
<evidence type="ECO:0000313" key="8">
    <source>
        <dbReference type="WBParaSite" id="nRc.2.0.1.t23209-RA"/>
    </source>
</evidence>
<dbReference type="GO" id="GO:0055075">
    <property type="term" value="P:potassium ion homeostasis"/>
    <property type="evidence" value="ECO:0007669"/>
    <property type="project" value="TreeGrafter"/>
</dbReference>
<dbReference type="WBParaSite" id="nRc.2.0.1.t23209-RA">
    <property type="protein sequence ID" value="nRc.2.0.1.t23209-RA"/>
    <property type="gene ID" value="nRc.2.0.1.g23209"/>
</dbReference>
<keyword evidence="3" id="KW-1133">Transmembrane helix</keyword>
<accession>A0A915J9Q4</accession>
<dbReference type="GO" id="GO:0006884">
    <property type="term" value="P:cell volume homeostasis"/>
    <property type="evidence" value="ECO:0007669"/>
    <property type="project" value="TreeGrafter"/>
</dbReference>
<dbReference type="PANTHER" id="PTHR11827">
    <property type="entry name" value="SOLUTE CARRIER FAMILY 12, CATION COTRANSPORTERS"/>
    <property type="match status" value="1"/>
</dbReference>
<sequence length="364" mass="40612">EQSSNNLGTLISAQNVFRESRIPKIDVGSLSSVVSVSQHRIRMFLFTIPDAFPSFPQISSFTNGQHGGGSRKQSLGSTTSGATNPLLSLNGNNAVIIKVVDESEGADAEQGQPPTAKNVPTPYAVIVDESAATAAAKVEVGDEEKREATEETENRKKVSVKSEYLEQFRHKIKEPVIDVYWLFDDGGLTLLLPHILTQSKSYLEGGKMRVFTIASSRHQLEQEQRSMAALLSKFRIDYADVFVIPDITGRPKSQSQNEFRELIGPFLESGEIISGINNNNNKHLTITEAELTLQKDRTNRQLRIRELLLKHSMNSTLIVLTMPIPRRNVFSNILYMAWLEILTKDMPPVLLLRGNQQSVLTFYT</sequence>
<dbReference type="InterPro" id="IPR018491">
    <property type="entry name" value="SLC12_C"/>
</dbReference>
<dbReference type="InterPro" id="IPR004842">
    <property type="entry name" value="SLC12A_fam"/>
</dbReference>
<evidence type="ECO:0000256" key="1">
    <source>
        <dbReference type="ARBA" id="ARBA00004141"/>
    </source>
</evidence>
<feature type="domain" description="SLC12A transporter C-terminal" evidence="6">
    <location>
        <begin position="138"/>
        <end position="363"/>
    </location>
</feature>
<dbReference type="GO" id="GO:0055064">
    <property type="term" value="P:chloride ion homeostasis"/>
    <property type="evidence" value="ECO:0007669"/>
    <property type="project" value="TreeGrafter"/>
</dbReference>
<protein>
    <submittedName>
        <fullName evidence="8">SLC12A transporter C-terminal domain-containing protein</fullName>
    </submittedName>
</protein>
<evidence type="ECO:0000256" key="5">
    <source>
        <dbReference type="SAM" id="MobiDB-lite"/>
    </source>
</evidence>
<feature type="compositionally biased region" description="Polar residues" evidence="5">
    <location>
        <begin position="71"/>
        <end position="86"/>
    </location>
</feature>
<dbReference type="Proteomes" id="UP000887565">
    <property type="component" value="Unplaced"/>
</dbReference>
<feature type="region of interest" description="Disordered" evidence="5">
    <location>
        <begin position="62"/>
        <end position="86"/>
    </location>
</feature>
<evidence type="ECO:0000256" key="2">
    <source>
        <dbReference type="ARBA" id="ARBA00022692"/>
    </source>
</evidence>
<dbReference type="GO" id="GO:0008511">
    <property type="term" value="F:sodium:potassium:chloride symporter activity"/>
    <property type="evidence" value="ECO:0007669"/>
    <property type="project" value="TreeGrafter"/>
</dbReference>
<proteinExistence type="predicted"/>
<evidence type="ECO:0000313" key="7">
    <source>
        <dbReference type="Proteomes" id="UP000887565"/>
    </source>
</evidence>
<name>A0A915J9Q4_ROMCU</name>